<evidence type="ECO:0000256" key="1">
    <source>
        <dbReference type="ARBA" id="ARBA00004479"/>
    </source>
</evidence>
<organism evidence="7 8">
    <name type="scientific">Polyplax serrata</name>
    <name type="common">Common mouse louse</name>
    <dbReference type="NCBI Taxonomy" id="468196"/>
    <lineage>
        <taxon>Eukaryota</taxon>
        <taxon>Metazoa</taxon>
        <taxon>Ecdysozoa</taxon>
        <taxon>Arthropoda</taxon>
        <taxon>Hexapoda</taxon>
        <taxon>Insecta</taxon>
        <taxon>Pterygota</taxon>
        <taxon>Neoptera</taxon>
        <taxon>Paraneoptera</taxon>
        <taxon>Psocodea</taxon>
        <taxon>Troctomorpha</taxon>
        <taxon>Phthiraptera</taxon>
        <taxon>Anoplura</taxon>
        <taxon>Polyplacidae</taxon>
        <taxon>Polyplax</taxon>
    </lineage>
</organism>
<dbReference type="InterPro" id="IPR013783">
    <property type="entry name" value="Ig-like_fold"/>
</dbReference>
<name>A0ABR1B174_POLSC</name>
<reference evidence="7 8" key="1">
    <citation type="submission" date="2023-09" db="EMBL/GenBank/DDBJ databases">
        <title>Genomes of two closely related lineages of the louse Polyplax serrata with different host specificities.</title>
        <authorList>
            <person name="Martinu J."/>
            <person name="Tarabai H."/>
            <person name="Stefka J."/>
            <person name="Hypsa V."/>
        </authorList>
    </citation>
    <scope>NUCLEOTIDE SEQUENCE [LARGE SCALE GENOMIC DNA]</scope>
    <source>
        <strain evidence="7">98ZLc_SE</strain>
    </source>
</reference>
<evidence type="ECO:0000256" key="5">
    <source>
        <dbReference type="ARBA" id="ARBA00023319"/>
    </source>
</evidence>
<dbReference type="SUPFAM" id="SSF48726">
    <property type="entry name" value="Immunoglobulin"/>
    <property type="match status" value="2"/>
</dbReference>
<dbReference type="SMART" id="SM00409">
    <property type="entry name" value="IG"/>
    <property type="match status" value="3"/>
</dbReference>
<proteinExistence type="predicted"/>
<dbReference type="PANTHER" id="PTHR11640:SF155">
    <property type="entry name" value="IG-LIKE DOMAIN-CONTAINING PROTEIN"/>
    <property type="match status" value="1"/>
</dbReference>
<evidence type="ECO:0000313" key="8">
    <source>
        <dbReference type="Proteomes" id="UP001359485"/>
    </source>
</evidence>
<gene>
    <name evidence="7" type="ORF">RUM44_007353</name>
</gene>
<feature type="domain" description="Immunoglobulin" evidence="6">
    <location>
        <begin position="115"/>
        <end position="191"/>
    </location>
</feature>
<feature type="domain" description="Immunoglobulin" evidence="6">
    <location>
        <begin position="202"/>
        <end position="297"/>
    </location>
</feature>
<accession>A0ABR1B174</accession>
<dbReference type="EMBL" id="JAWJWF010000005">
    <property type="protein sequence ID" value="KAK6632312.1"/>
    <property type="molecule type" value="Genomic_DNA"/>
</dbReference>
<feature type="domain" description="Immunoglobulin" evidence="6">
    <location>
        <begin position="2"/>
        <end position="96"/>
    </location>
</feature>
<evidence type="ECO:0000256" key="3">
    <source>
        <dbReference type="ARBA" id="ARBA00023157"/>
    </source>
</evidence>
<evidence type="ECO:0000313" key="7">
    <source>
        <dbReference type="EMBL" id="KAK6632312.1"/>
    </source>
</evidence>
<dbReference type="Gene3D" id="2.60.40.10">
    <property type="entry name" value="Immunoglobulins"/>
    <property type="match status" value="2"/>
</dbReference>
<dbReference type="InterPro" id="IPR051275">
    <property type="entry name" value="Cell_adhesion_signaling"/>
</dbReference>
<evidence type="ECO:0000259" key="6">
    <source>
        <dbReference type="SMART" id="SM00409"/>
    </source>
</evidence>
<dbReference type="Proteomes" id="UP001359485">
    <property type="component" value="Unassembled WGS sequence"/>
</dbReference>
<keyword evidence="4" id="KW-0325">Glycoprotein</keyword>
<keyword evidence="3" id="KW-1015">Disulfide bond</keyword>
<comment type="subcellular location">
    <subcellularLocation>
        <location evidence="1">Membrane</location>
        <topology evidence="1">Single-pass type I membrane protein</topology>
    </subcellularLocation>
</comment>
<keyword evidence="2" id="KW-0472">Membrane</keyword>
<comment type="caution">
    <text evidence="7">The sequence shown here is derived from an EMBL/GenBank/DDBJ whole genome shotgun (WGS) entry which is preliminary data.</text>
</comment>
<sequence>MNPVFSVTNGFILQFVIVTRPERCKIKKLFFVQKEKLSGSSHRVFNKNDGMPSVPQTVDGFLNFTSIKKEHSGWYKCTSHHLLGEFSSIGYFLNVRNGLHANLSQDSMPDNQPTGRQVEVPLGGVVQLQCPEEAMGCWSRVGNNGRLEPVGPGPGLLLSNIIYQDAGEYRCVSSKRGKYDRWRSEVNVDVTVKGHPVVYPVESTVVGQSGQKLQFSVEYCANPPATRAFWITETQRLHPGQIAGNFIAQNITPASSIHCLNAILTLQKAREIDSGEYMFLVKSSLGVSQGTIFLNITPEALALGSRNGIQIVALVTALLLHVIIVF</sequence>
<evidence type="ECO:0000256" key="4">
    <source>
        <dbReference type="ARBA" id="ARBA00023180"/>
    </source>
</evidence>
<protein>
    <recommendedName>
        <fullName evidence="6">Immunoglobulin domain-containing protein</fullName>
    </recommendedName>
</protein>
<keyword evidence="8" id="KW-1185">Reference proteome</keyword>
<dbReference type="PANTHER" id="PTHR11640">
    <property type="entry name" value="NEPHRIN"/>
    <property type="match status" value="1"/>
</dbReference>
<keyword evidence="5" id="KW-0393">Immunoglobulin domain</keyword>
<dbReference type="InterPro" id="IPR036179">
    <property type="entry name" value="Ig-like_dom_sf"/>
</dbReference>
<evidence type="ECO:0000256" key="2">
    <source>
        <dbReference type="ARBA" id="ARBA00023136"/>
    </source>
</evidence>
<dbReference type="InterPro" id="IPR003599">
    <property type="entry name" value="Ig_sub"/>
</dbReference>